<organism evidence="3 4">
    <name type="scientific">Flammeovirga pacifica</name>
    <dbReference type="NCBI Taxonomy" id="915059"/>
    <lineage>
        <taxon>Bacteria</taxon>
        <taxon>Pseudomonadati</taxon>
        <taxon>Bacteroidota</taxon>
        <taxon>Cytophagia</taxon>
        <taxon>Cytophagales</taxon>
        <taxon>Flammeovirgaceae</taxon>
        <taxon>Flammeovirga</taxon>
    </lineage>
</organism>
<reference evidence="3 4" key="1">
    <citation type="journal article" date="2012" name="Int. J. Syst. Evol. Microbiol.">
        <title>Flammeovirga pacifica sp. nov., isolated from deep-sea sediment.</title>
        <authorList>
            <person name="Xu H."/>
            <person name="Fu Y."/>
            <person name="Yang N."/>
            <person name="Ding Z."/>
            <person name="Lai Q."/>
            <person name="Zeng R."/>
        </authorList>
    </citation>
    <scope>NUCLEOTIDE SEQUENCE [LARGE SCALE GENOMIC DNA]</scope>
    <source>
        <strain evidence="4">DSM 24597 / LMG 26175 / WPAGA1</strain>
    </source>
</reference>
<dbReference type="AlphaFoldDB" id="A0A1S1YVL3"/>
<dbReference type="STRING" id="915059.NH26_01165"/>
<dbReference type="Proteomes" id="UP000179797">
    <property type="component" value="Unassembled WGS sequence"/>
</dbReference>
<evidence type="ECO:0000313" key="3">
    <source>
        <dbReference type="EMBL" id="OHX65057.1"/>
    </source>
</evidence>
<feature type="transmembrane region" description="Helical" evidence="1">
    <location>
        <begin position="120"/>
        <end position="143"/>
    </location>
</feature>
<evidence type="ECO:0000313" key="4">
    <source>
        <dbReference type="Proteomes" id="UP000179797"/>
    </source>
</evidence>
<feature type="domain" description="Signal transduction histidine kinase internal region" evidence="2">
    <location>
        <begin position="164"/>
        <end position="241"/>
    </location>
</feature>
<evidence type="ECO:0000256" key="1">
    <source>
        <dbReference type="SAM" id="Phobius"/>
    </source>
</evidence>
<dbReference type="InterPro" id="IPR010559">
    <property type="entry name" value="Sig_transdc_His_kin_internal"/>
</dbReference>
<dbReference type="PANTHER" id="PTHR34220">
    <property type="entry name" value="SENSOR HISTIDINE KINASE YPDA"/>
    <property type="match status" value="1"/>
</dbReference>
<proteinExistence type="predicted"/>
<keyword evidence="1" id="KW-0472">Membrane</keyword>
<sequence>MFGKLKKVQKFLLFTLGLYLFMFMFDYWIGPLYSLAKSSISISLFIFVVSLNSMVLIPQLFINKSKKVWYVVSIILLYVVTIKTNLFFNELIFPLLDQETFFNENEHLRERLHGVLEFKWIYPFGFGSVFILITIIVSTVLTVSEYDKERKVKEAKLREDKMEAELKFLRSQINPHFLFNALNNIYTLSYMNLPTAPDKIAQLSEMLRYLLYDCNEERVELSKEISYLHNYIDFQQLKTKDNQNINFDINVKNNSRLIPPVLLEPFVENAFKYSRLEEDEDDAGFVSILLKETEDQLIFEVKNSINPQRTINNDPTKGGIGINNVQKRLELIYPNEHQLSILEEKDVFKVKLIIHL</sequence>
<keyword evidence="1" id="KW-1133">Transmembrane helix</keyword>
<protein>
    <recommendedName>
        <fullName evidence="2">Signal transduction histidine kinase internal region domain-containing protein</fullName>
    </recommendedName>
</protein>
<evidence type="ECO:0000259" key="2">
    <source>
        <dbReference type="Pfam" id="PF06580"/>
    </source>
</evidence>
<name>A0A1S1YVL3_FLAPC</name>
<accession>A0A1S1YVL3</accession>
<dbReference type="InterPro" id="IPR036890">
    <property type="entry name" value="HATPase_C_sf"/>
</dbReference>
<dbReference type="EMBL" id="JRYR02000001">
    <property type="protein sequence ID" value="OHX65057.1"/>
    <property type="molecule type" value="Genomic_DNA"/>
</dbReference>
<keyword evidence="4" id="KW-1185">Reference proteome</keyword>
<dbReference type="GO" id="GO:0016020">
    <property type="term" value="C:membrane"/>
    <property type="evidence" value="ECO:0007669"/>
    <property type="project" value="InterPro"/>
</dbReference>
<feature type="transmembrane region" description="Helical" evidence="1">
    <location>
        <begin position="42"/>
        <end position="61"/>
    </location>
</feature>
<feature type="transmembrane region" description="Helical" evidence="1">
    <location>
        <begin position="68"/>
        <end position="88"/>
    </location>
</feature>
<comment type="caution">
    <text evidence="3">The sequence shown here is derived from an EMBL/GenBank/DDBJ whole genome shotgun (WGS) entry which is preliminary data.</text>
</comment>
<dbReference type="InterPro" id="IPR050640">
    <property type="entry name" value="Bact_2-comp_sensor_kinase"/>
</dbReference>
<dbReference type="OrthoDB" id="9792992at2"/>
<dbReference type="GO" id="GO:0000155">
    <property type="term" value="F:phosphorelay sensor kinase activity"/>
    <property type="evidence" value="ECO:0007669"/>
    <property type="project" value="InterPro"/>
</dbReference>
<gene>
    <name evidence="3" type="ORF">NH26_01165</name>
</gene>
<dbReference type="Gene3D" id="3.30.565.10">
    <property type="entry name" value="Histidine kinase-like ATPase, C-terminal domain"/>
    <property type="match status" value="1"/>
</dbReference>
<feature type="transmembrane region" description="Helical" evidence="1">
    <location>
        <begin position="12"/>
        <end position="30"/>
    </location>
</feature>
<dbReference type="Pfam" id="PF06580">
    <property type="entry name" value="His_kinase"/>
    <property type="match status" value="1"/>
</dbReference>
<dbReference type="PANTHER" id="PTHR34220:SF7">
    <property type="entry name" value="SENSOR HISTIDINE KINASE YPDA"/>
    <property type="match status" value="1"/>
</dbReference>
<keyword evidence="1" id="KW-0812">Transmembrane</keyword>
<dbReference type="RefSeq" id="WP_139262780.1">
    <property type="nucleotide sequence ID" value="NZ_JRYR02000001.1"/>
</dbReference>